<feature type="region of interest" description="Disordered" evidence="1">
    <location>
        <begin position="1"/>
        <end position="25"/>
    </location>
</feature>
<name>A0AB72UGV9_9PROT</name>
<evidence type="ECO:0000313" key="3">
    <source>
        <dbReference type="Proteomes" id="UP000007127"/>
    </source>
</evidence>
<dbReference type="EMBL" id="CP004388">
    <property type="protein sequence ID" value="AJD53376.1"/>
    <property type="molecule type" value="Genomic_DNA"/>
</dbReference>
<gene>
    <name evidence="2" type="ORF">TH3_16370</name>
</gene>
<sequence>MVRISSGQKKAGQMNARQVYQGGFTSGRRRTLLRALGMPGRAPGKDRNSVREKTLYRDAVVHRCGSKRKIAFLTGNTTVKLLIQPCVNCINLGLQKFFL</sequence>
<dbReference type="KEGG" id="txi:TH3_16370"/>
<dbReference type="AlphaFoldDB" id="A0AB72UGV9"/>
<dbReference type="Proteomes" id="UP000007127">
    <property type="component" value="Chromosome"/>
</dbReference>
<organism evidence="2 3">
    <name type="scientific">Thalassospira xiamenensis M-5 = DSM 17429</name>
    <dbReference type="NCBI Taxonomy" id="1123366"/>
    <lineage>
        <taxon>Bacteria</taxon>
        <taxon>Pseudomonadati</taxon>
        <taxon>Pseudomonadota</taxon>
        <taxon>Alphaproteobacteria</taxon>
        <taxon>Rhodospirillales</taxon>
        <taxon>Thalassospiraceae</taxon>
        <taxon>Thalassospira</taxon>
    </lineage>
</organism>
<proteinExistence type="predicted"/>
<protein>
    <submittedName>
        <fullName evidence="2">Uncharacterized protein</fullName>
    </submittedName>
</protein>
<evidence type="ECO:0000313" key="2">
    <source>
        <dbReference type="EMBL" id="AJD53376.1"/>
    </source>
</evidence>
<reference evidence="2 3" key="1">
    <citation type="journal article" date="2012" name="J. Bacteriol.">
        <title>Genome sequence of Thalassospira xiamenensis type strain M-5.</title>
        <authorList>
            <person name="Lai Q."/>
            <person name="Shao Z."/>
        </authorList>
    </citation>
    <scope>NUCLEOTIDE SEQUENCE [LARGE SCALE GENOMIC DNA]</scope>
    <source>
        <strain evidence="2 3">M-5</strain>
    </source>
</reference>
<accession>A0AB72UGV9</accession>
<evidence type="ECO:0000256" key="1">
    <source>
        <dbReference type="SAM" id="MobiDB-lite"/>
    </source>
</evidence>